<evidence type="ECO:0000259" key="3">
    <source>
        <dbReference type="Pfam" id="PF12172"/>
    </source>
</evidence>
<dbReference type="Proteomes" id="UP000540656">
    <property type="component" value="Unassembled WGS sequence"/>
</dbReference>
<dbReference type="InterPro" id="IPR029069">
    <property type="entry name" value="HotDog_dom_sf"/>
</dbReference>
<accession>A0A7Y9RY86</accession>
<dbReference type="Pfam" id="PF13452">
    <property type="entry name" value="FAS1_DH_region"/>
    <property type="match status" value="1"/>
</dbReference>
<dbReference type="InterPro" id="IPR012340">
    <property type="entry name" value="NA-bd_OB-fold"/>
</dbReference>
<feature type="region of interest" description="Disordered" evidence="1">
    <location>
        <begin position="297"/>
        <end position="337"/>
    </location>
</feature>
<dbReference type="InterPro" id="IPR002878">
    <property type="entry name" value="ChsH2_C"/>
</dbReference>
<feature type="domain" description="ChsH2 C-terminal OB-fold" evidence="2">
    <location>
        <begin position="224"/>
        <end position="287"/>
    </location>
</feature>
<dbReference type="PANTHER" id="PTHR34075:SF5">
    <property type="entry name" value="BLR3430 PROTEIN"/>
    <property type="match status" value="1"/>
</dbReference>
<evidence type="ECO:0000256" key="1">
    <source>
        <dbReference type="SAM" id="MobiDB-lite"/>
    </source>
</evidence>
<dbReference type="SUPFAM" id="SSF50249">
    <property type="entry name" value="Nucleic acid-binding proteins"/>
    <property type="match status" value="1"/>
</dbReference>
<keyword evidence="6" id="KW-1185">Reference proteome</keyword>
<dbReference type="EMBL" id="JACCAA010000001">
    <property type="protein sequence ID" value="NYG57601.1"/>
    <property type="molecule type" value="Genomic_DNA"/>
</dbReference>
<organism evidence="5 6">
    <name type="scientific">Nocardioides daedukensis</name>
    <dbReference type="NCBI Taxonomy" id="634462"/>
    <lineage>
        <taxon>Bacteria</taxon>
        <taxon>Bacillati</taxon>
        <taxon>Actinomycetota</taxon>
        <taxon>Actinomycetes</taxon>
        <taxon>Propionibacteriales</taxon>
        <taxon>Nocardioidaceae</taxon>
        <taxon>Nocardioides</taxon>
    </lineage>
</organism>
<dbReference type="Gene3D" id="6.10.30.10">
    <property type="match status" value="1"/>
</dbReference>
<evidence type="ECO:0000313" key="6">
    <source>
        <dbReference type="Proteomes" id="UP000540656"/>
    </source>
</evidence>
<name>A0A7Y9RY86_9ACTN</name>
<feature type="domain" description="FAS1-like dehydratase" evidence="4">
    <location>
        <begin position="26"/>
        <end position="143"/>
    </location>
</feature>
<evidence type="ECO:0000259" key="4">
    <source>
        <dbReference type="Pfam" id="PF13452"/>
    </source>
</evidence>
<dbReference type="Gene3D" id="3.10.129.10">
    <property type="entry name" value="Hotdog Thioesterase"/>
    <property type="match status" value="2"/>
</dbReference>
<dbReference type="SUPFAM" id="SSF54637">
    <property type="entry name" value="Thioesterase/thiol ester dehydrase-isomerase"/>
    <property type="match status" value="2"/>
</dbReference>
<gene>
    <name evidence="5" type="ORF">BJ980_000524</name>
</gene>
<dbReference type="PANTHER" id="PTHR34075">
    <property type="entry name" value="BLR3430 PROTEIN"/>
    <property type="match status" value="1"/>
</dbReference>
<dbReference type="Pfam" id="PF01796">
    <property type="entry name" value="OB_ChsH2_C"/>
    <property type="match status" value="1"/>
</dbReference>
<dbReference type="CDD" id="cd03455">
    <property type="entry name" value="SAV4209"/>
    <property type="match status" value="1"/>
</dbReference>
<dbReference type="RefSeq" id="WP_343047658.1">
    <property type="nucleotide sequence ID" value="NZ_JACCAA010000001.1"/>
</dbReference>
<dbReference type="InterPro" id="IPR022002">
    <property type="entry name" value="ChsH2_Znr"/>
</dbReference>
<sequence>MNHDHDWIMAQADAIKAKGPTAPRAGRDPINQPMINNWLEAMGNTNPRYSAGEAPPSMAQVWTMKGLNPTPGVFDPLHAAMGTLNEAGFTGVLGTNSSQTYRRNPRVGEEVFVTTELVSVVGPKKTGVGQGYFVTSRNNWYVNGADGEPELIADMDFRVLKFVPGPRKKPNTFVLYPTRNRDTQFFWDGTAAGELRIQKCNACGALRHPPGPTCPECLTFDRGYVVSSGRGTVFSHVVHHHPPIPGHELPIQLALVDLEEGVRMLATVDGVPTDELEIGMEVEVGFRTIDEDLTLPVWRRPGSSAQADASDATGDESPASDPKPESTLVGTPTPGQALPEWKLPITPTLVVSTALATRDFQDVHHDRVLAQSYGSQDIFINILTSNALVEKYVTDWVGPDVDIKSISIRLGAPAYPDDEFTFNGSVASVEGNRIVLDIVGSVSLGAHVTGQVTLELQEGS</sequence>
<dbReference type="InterPro" id="IPR039569">
    <property type="entry name" value="FAS1-like_DH_region"/>
</dbReference>
<feature type="domain" description="ChsH2 rubredoxin-like zinc ribbon" evidence="3">
    <location>
        <begin position="187"/>
        <end position="218"/>
    </location>
</feature>
<comment type="caution">
    <text evidence="5">The sequence shown here is derived from an EMBL/GenBank/DDBJ whole genome shotgun (WGS) entry which is preliminary data.</text>
</comment>
<dbReference type="AlphaFoldDB" id="A0A7Y9RY86"/>
<dbReference type="Pfam" id="PF12172">
    <property type="entry name" value="zf-ChsH2"/>
    <property type="match status" value="1"/>
</dbReference>
<dbReference type="InterPro" id="IPR052513">
    <property type="entry name" value="Thioester_dehydratase-like"/>
</dbReference>
<evidence type="ECO:0008006" key="7">
    <source>
        <dbReference type="Google" id="ProtNLM"/>
    </source>
</evidence>
<protein>
    <recommendedName>
        <fullName evidence="7">Protein dehydratase</fullName>
    </recommendedName>
</protein>
<proteinExistence type="predicted"/>
<reference evidence="5 6" key="1">
    <citation type="submission" date="2020-07" db="EMBL/GenBank/DDBJ databases">
        <title>Sequencing the genomes of 1000 actinobacteria strains.</title>
        <authorList>
            <person name="Klenk H.-P."/>
        </authorList>
    </citation>
    <scope>NUCLEOTIDE SEQUENCE [LARGE SCALE GENOMIC DNA]</scope>
    <source>
        <strain evidence="5 6">DSM 23819</strain>
    </source>
</reference>
<evidence type="ECO:0000259" key="2">
    <source>
        <dbReference type="Pfam" id="PF01796"/>
    </source>
</evidence>
<evidence type="ECO:0000313" key="5">
    <source>
        <dbReference type="EMBL" id="NYG57601.1"/>
    </source>
</evidence>